<sequence>MIIFFTVGKDFNTVRNVKIVKRLTKIFSKTKKTQIDFCEKNLDRFLTDENSSNYNDFLNQKSIIFKEYSCQSKCELCKKSPYAMVNGEFVAADNSDELLEKLKQIATNNLKE</sequence>
<dbReference type="EMBL" id="JBIACJ010000002">
    <property type="protein sequence ID" value="MFE8695902.1"/>
    <property type="molecule type" value="Genomic_DNA"/>
</dbReference>
<dbReference type="InterPro" id="IPR009910">
    <property type="entry name" value="DUF1450"/>
</dbReference>
<dbReference type="Pfam" id="PF07293">
    <property type="entry name" value="DUF1450"/>
    <property type="match status" value="1"/>
</dbReference>
<keyword evidence="2" id="KW-1185">Reference proteome</keyword>
<accession>A0ABW6JWZ6</accession>
<organism evidence="1 2">
    <name type="scientific">Cytobacillus mangrovibacter</name>
    <dbReference type="NCBI Taxonomy" id="3299024"/>
    <lineage>
        <taxon>Bacteria</taxon>
        <taxon>Bacillati</taxon>
        <taxon>Bacillota</taxon>
        <taxon>Bacilli</taxon>
        <taxon>Bacillales</taxon>
        <taxon>Bacillaceae</taxon>
        <taxon>Cytobacillus</taxon>
    </lineage>
</organism>
<comment type="caution">
    <text evidence="1">The sequence shown here is derived from an EMBL/GenBank/DDBJ whole genome shotgun (WGS) entry which is preliminary data.</text>
</comment>
<proteinExistence type="predicted"/>
<dbReference type="RefSeq" id="WP_389217066.1">
    <property type="nucleotide sequence ID" value="NZ_JBIACJ010000002.1"/>
</dbReference>
<dbReference type="Proteomes" id="UP001601058">
    <property type="component" value="Unassembled WGS sequence"/>
</dbReference>
<gene>
    <name evidence="1" type="ORF">ACFYKT_05920</name>
</gene>
<evidence type="ECO:0000313" key="2">
    <source>
        <dbReference type="Proteomes" id="UP001601058"/>
    </source>
</evidence>
<protein>
    <submittedName>
        <fullName evidence="1">DUF1450 domain-containing protein</fullName>
    </submittedName>
</protein>
<name>A0ABW6JWZ6_9BACI</name>
<reference evidence="1 2" key="1">
    <citation type="submission" date="2024-08" db="EMBL/GenBank/DDBJ databases">
        <title>Two novel Cytobacillus novel species.</title>
        <authorList>
            <person name="Liu G."/>
        </authorList>
    </citation>
    <scope>NUCLEOTIDE SEQUENCE [LARGE SCALE GENOMIC DNA]</scope>
    <source>
        <strain evidence="1 2">FJAT-53684</strain>
    </source>
</reference>
<evidence type="ECO:0000313" key="1">
    <source>
        <dbReference type="EMBL" id="MFE8695902.1"/>
    </source>
</evidence>